<evidence type="ECO:0000313" key="8">
    <source>
        <dbReference type="EMBL" id="QEW29390.1"/>
    </source>
</evidence>
<dbReference type="Pfam" id="PF02527">
    <property type="entry name" value="GidB"/>
    <property type="match status" value="1"/>
</dbReference>
<comment type="caution">
    <text evidence="6">Lacks conserved residue(s) required for the propagation of feature annotation.</text>
</comment>
<keyword evidence="9" id="KW-1185">Reference proteome</keyword>
<dbReference type="SUPFAM" id="SSF53335">
    <property type="entry name" value="S-adenosyl-L-methionine-dependent methyltransferases"/>
    <property type="match status" value="1"/>
</dbReference>
<evidence type="ECO:0000256" key="3">
    <source>
        <dbReference type="ARBA" id="ARBA00022603"/>
    </source>
</evidence>
<evidence type="ECO:0000313" key="9">
    <source>
        <dbReference type="Proteomes" id="UP000051401"/>
    </source>
</evidence>
<dbReference type="EMBL" id="LAXI01000001">
    <property type="protein sequence ID" value="KRS19311.1"/>
    <property type="molecule type" value="Genomic_DNA"/>
</dbReference>
<keyword evidence="4 6" id="KW-0808">Transferase</keyword>
<dbReference type="InterPro" id="IPR003682">
    <property type="entry name" value="rRNA_ssu_MeTfrase_G"/>
</dbReference>
<dbReference type="OrthoDB" id="9808773at2"/>
<dbReference type="HAMAP" id="MF_00074">
    <property type="entry name" value="16SrRNA_methyltr_G"/>
    <property type="match status" value="1"/>
</dbReference>
<keyword evidence="1 6" id="KW-0963">Cytoplasm</keyword>
<dbReference type="Gene3D" id="3.40.50.150">
    <property type="entry name" value="Vaccinia Virus protein VP39"/>
    <property type="match status" value="1"/>
</dbReference>
<keyword evidence="2 6" id="KW-0698">rRNA processing</keyword>
<dbReference type="KEGG" id="rid:RIdsm_05234"/>
<name>A0A0T5PE89_9RHOB</name>
<keyword evidence="3 6" id="KW-0489">Methyltransferase</keyword>
<gene>
    <name evidence="6 8" type="primary">rsmG</name>
    <name evidence="8" type="ORF">RIdsm_05234</name>
    <name evidence="7" type="ORF">XM52_00190</name>
</gene>
<dbReference type="PANTHER" id="PTHR31760:SF0">
    <property type="entry name" value="S-ADENOSYL-L-METHIONINE-DEPENDENT METHYLTRANSFERASES SUPERFAMILY PROTEIN"/>
    <property type="match status" value="1"/>
</dbReference>
<dbReference type="GO" id="GO:0070043">
    <property type="term" value="F:rRNA (guanine-N7-)-methyltransferase activity"/>
    <property type="evidence" value="ECO:0007669"/>
    <property type="project" value="UniProtKB-UniRule"/>
</dbReference>
<evidence type="ECO:0000256" key="6">
    <source>
        <dbReference type="HAMAP-Rule" id="MF_00074"/>
    </source>
</evidence>
<evidence type="ECO:0000256" key="1">
    <source>
        <dbReference type="ARBA" id="ARBA00022490"/>
    </source>
</evidence>
<reference evidence="7 9" key="1">
    <citation type="submission" date="2015-04" db="EMBL/GenBank/DDBJ databases">
        <title>The draft genome sequence of Roseovarius indicus B108T.</title>
        <authorList>
            <person name="Li G."/>
            <person name="Lai Q."/>
            <person name="Shao Z."/>
            <person name="Yan P."/>
        </authorList>
    </citation>
    <scope>NUCLEOTIDE SEQUENCE [LARGE SCALE GENOMIC DNA]</scope>
    <source>
        <strain evidence="7 9">B108</strain>
    </source>
</reference>
<dbReference type="Proteomes" id="UP000325785">
    <property type="component" value="Chromosome"/>
</dbReference>
<accession>A0A0T5PE89</accession>
<comment type="subcellular location">
    <subcellularLocation>
        <location evidence="6">Cytoplasm</location>
    </subcellularLocation>
</comment>
<proteinExistence type="inferred from homology"/>
<evidence type="ECO:0000256" key="4">
    <source>
        <dbReference type="ARBA" id="ARBA00022679"/>
    </source>
</evidence>
<dbReference type="InterPro" id="IPR029063">
    <property type="entry name" value="SAM-dependent_MTases_sf"/>
</dbReference>
<dbReference type="PIRSF" id="PIRSF003078">
    <property type="entry name" value="GidB"/>
    <property type="match status" value="1"/>
</dbReference>
<dbReference type="EC" id="2.1.1.170" evidence="6"/>
<comment type="similarity">
    <text evidence="6">Belongs to the methyltransferase superfamily. RNA methyltransferase RsmG family.</text>
</comment>
<dbReference type="GO" id="GO:0005829">
    <property type="term" value="C:cytosol"/>
    <property type="evidence" value="ECO:0007669"/>
    <property type="project" value="TreeGrafter"/>
</dbReference>
<dbReference type="AlphaFoldDB" id="A0A0T5PE89"/>
<dbReference type="PANTHER" id="PTHR31760">
    <property type="entry name" value="S-ADENOSYL-L-METHIONINE-DEPENDENT METHYLTRANSFERASES SUPERFAMILY PROTEIN"/>
    <property type="match status" value="1"/>
</dbReference>
<dbReference type="RefSeq" id="WP_057812080.1">
    <property type="nucleotide sequence ID" value="NZ_CP031598.1"/>
</dbReference>
<feature type="binding site" evidence="6">
    <location>
        <position position="73"/>
    </location>
    <ligand>
        <name>S-adenosyl-L-methionine</name>
        <dbReference type="ChEBI" id="CHEBI:59789"/>
    </ligand>
</feature>
<dbReference type="EMBL" id="CP031598">
    <property type="protein sequence ID" value="QEW29390.1"/>
    <property type="molecule type" value="Genomic_DNA"/>
</dbReference>
<keyword evidence="5 6" id="KW-0949">S-adenosyl-L-methionine</keyword>
<evidence type="ECO:0000256" key="2">
    <source>
        <dbReference type="ARBA" id="ARBA00022552"/>
    </source>
</evidence>
<dbReference type="Proteomes" id="UP000051401">
    <property type="component" value="Unassembled WGS sequence"/>
</dbReference>
<sequence>MSGAEPWGVSRETMDRLEVYAELLKKWNPRINLVAKSTIDDIWHRHFEDSAQLYHLAPHPVEHWADLGSGGGFPGLVIAIMALENDTPKRVTLVESDARKCAFLRTVIRETRAPATVVTDRIEAITPLECDVLTARALADLSHLMEFAERHLLPEGTALFPKGASWKKEMAEAQQKWNFEHRVAKSKTEDGPVILSIAGVARV</sequence>
<comment type="catalytic activity">
    <reaction evidence="6">
        <text>guanosine(527) in 16S rRNA + S-adenosyl-L-methionine = N(7)-methylguanosine(527) in 16S rRNA + S-adenosyl-L-homocysteine</text>
        <dbReference type="Rhea" id="RHEA:42732"/>
        <dbReference type="Rhea" id="RHEA-COMP:10209"/>
        <dbReference type="Rhea" id="RHEA-COMP:10210"/>
        <dbReference type="ChEBI" id="CHEBI:57856"/>
        <dbReference type="ChEBI" id="CHEBI:59789"/>
        <dbReference type="ChEBI" id="CHEBI:74269"/>
        <dbReference type="ChEBI" id="CHEBI:74480"/>
        <dbReference type="EC" id="2.1.1.170"/>
    </reaction>
</comment>
<evidence type="ECO:0000256" key="5">
    <source>
        <dbReference type="ARBA" id="ARBA00022691"/>
    </source>
</evidence>
<comment type="function">
    <text evidence="6">Specifically methylates the N7 position of guanine in position 527 of 16S rRNA.</text>
</comment>
<protein>
    <recommendedName>
        <fullName evidence="6">Ribosomal RNA small subunit methyltransferase G</fullName>
        <ecNumber evidence="6">2.1.1.170</ecNumber>
    </recommendedName>
    <alternativeName>
        <fullName evidence="6">16S rRNA 7-methylguanosine methyltransferase</fullName>
        <shortName evidence="6">16S rRNA m7G methyltransferase</shortName>
    </alternativeName>
</protein>
<reference evidence="8 10" key="2">
    <citation type="submission" date="2018-08" db="EMBL/GenBank/DDBJ databases">
        <title>Genetic Globetrotter - A new plasmid hitch-hiking vast phylogenetic and geographic distances.</title>
        <authorList>
            <person name="Vollmers J."/>
            <person name="Petersen J."/>
        </authorList>
    </citation>
    <scope>NUCLEOTIDE SEQUENCE [LARGE SCALE GENOMIC DNA]</scope>
    <source>
        <strain evidence="8 10">DSM 26383</strain>
    </source>
</reference>
<dbReference type="NCBIfam" id="TIGR00138">
    <property type="entry name" value="rsmG_gidB"/>
    <property type="match status" value="1"/>
</dbReference>
<feature type="binding site" evidence="6">
    <location>
        <position position="136"/>
    </location>
    <ligand>
        <name>S-adenosyl-L-methionine</name>
        <dbReference type="ChEBI" id="CHEBI:59789"/>
    </ligand>
</feature>
<feature type="binding site" evidence="6">
    <location>
        <position position="68"/>
    </location>
    <ligand>
        <name>S-adenosyl-L-methionine</name>
        <dbReference type="ChEBI" id="CHEBI:59789"/>
    </ligand>
</feature>
<organism evidence="7 9">
    <name type="scientific">Roseovarius indicus</name>
    <dbReference type="NCBI Taxonomy" id="540747"/>
    <lineage>
        <taxon>Bacteria</taxon>
        <taxon>Pseudomonadati</taxon>
        <taxon>Pseudomonadota</taxon>
        <taxon>Alphaproteobacteria</taxon>
        <taxon>Rhodobacterales</taxon>
        <taxon>Roseobacteraceae</taxon>
        <taxon>Roseovarius</taxon>
    </lineage>
</organism>
<evidence type="ECO:0000313" key="10">
    <source>
        <dbReference type="Proteomes" id="UP000325785"/>
    </source>
</evidence>
<feature type="binding site" evidence="6">
    <location>
        <begin position="122"/>
        <end position="123"/>
    </location>
    <ligand>
        <name>S-adenosyl-L-methionine</name>
        <dbReference type="ChEBI" id="CHEBI:59789"/>
    </ligand>
</feature>
<evidence type="ECO:0000313" key="7">
    <source>
        <dbReference type="EMBL" id="KRS19311.1"/>
    </source>
</evidence>
<dbReference type="PATRIC" id="fig|540747.5.peg.37"/>
<dbReference type="STRING" id="540747.SAMN04488031_102267"/>